<dbReference type="PANTHER" id="PTHR36488">
    <property type="entry name" value="CASP-LIKE PROTEIN 1U1"/>
    <property type="match status" value="1"/>
</dbReference>
<dbReference type="AlphaFoldDB" id="A0ABD1RUT4"/>
<reference evidence="11" key="1">
    <citation type="submission" date="2024-07" db="EMBL/GenBank/DDBJ databases">
        <title>Two chromosome-level genome assemblies of Korean endemic species Abeliophyllum distichum and Forsythia ovata (Oleaceae).</title>
        <authorList>
            <person name="Jang H."/>
        </authorList>
    </citation>
    <scope>NUCLEOTIDE SEQUENCE [LARGE SCALE GENOMIC DNA]</scope>
</reference>
<dbReference type="InterPro" id="IPR044173">
    <property type="entry name" value="CASPL"/>
</dbReference>
<feature type="transmembrane region" description="Helical" evidence="8">
    <location>
        <begin position="100"/>
        <end position="123"/>
    </location>
</feature>
<evidence type="ECO:0000256" key="3">
    <source>
        <dbReference type="ARBA" id="ARBA00011489"/>
    </source>
</evidence>
<evidence type="ECO:0000256" key="5">
    <source>
        <dbReference type="ARBA" id="ARBA00022692"/>
    </source>
</evidence>
<gene>
    <name evidence="10" type="ORF">Adt_27818</name>
</gene>
<keyword evidence="6 8" id="KW-1133">Transmembrane helix</keyword>
<evidence type="ECO:0000256" key="2">
    <source>
        <dbReference type="ARBA" id="ARBA00007651"/>
    </source>
</evidence>
<feature type="transmembrane region" description="Helical" evidence="8">
    <location>
        <begin position="64"/>
        <end position="88"/>
    </location>
</feature>
<comment type="subunit">
    <text evidence="3 8">Homodimer and heterodimers.</text>
</comment>
<dbReference type="Proteomes" id="UP001604336">
    <property type="component" value="Unassembled WGS sequence"/>
</dbReference>
<evidence type="ECO:0000259" key="9">
    <source>
        <dbReference type="Pfam" id="PF04535"/>
    </source>
</evidence>
<keyword evidence="11" id="KW-1185">Reference proteome</keyword>
<comment type="subcellular location">
    <subcellularLocation>
        <location evidence="1 8">Cell membrane</location>
        <topology evidence="1 8">Multi-pass membrane protein</topology>
    </subcellularLocation>
</comment>
<dbReference type="InterPro" id="IPR006702">
    <property type="entry name" value="CASP_dom"/>
</dbReference>
<evidence type="ECO:0000256" key="4">
    <source>
        <dbReference type="ARBA" id="ARBA00022475"/>
    </source>
</evidence>
<evidence type="ECO:0000256" key="1">
    <source>
        <dbReference type="ARBA" id="ARBA00004651"/>
    </source>
</evidence>
<feature type="transmembrane region" description="Helical" evidence="8">
    <location>
        <begin position="21"/>
        <end position="39"/>
    </location>
</feature>
<sequence length="137" mass="15325">MENNGSISLHKTQKFSFVSQILLRVLATAGTLAATWITLTSQETVVVFGIQVDARYSYSPASKFLAYTNIIVCAFSVLSIFIVFFLGYKAVDRRNYFFIFLHDLILTTLLMAGCSAGLTVGYLGEIWQQPHWLDANL</sequence>
<dbReference type="InterPro" id="IPR006459">
    <property type="entry name" value="CASP/CASPL"/>
</dbReference>
<evidence type="ECO:0000313" key="11">
    <source>
        <dbReference type="Proteomes" id="UP001604336"/>
    </source>
</evidence>
<comment type="similarity">
    <text evidence="2 8">Belongs to the Casparian strip membrane proteins (CASP) family.</text>
</comment>
<evidence type="ECO:0000256" key="7">
    <source>
        <dbReference type="ARBA" id="ARBA00023136"/>
    </source>
</evidence>
<name>A0ABD1RUT4_9LAMI</name>
<comment type="caution">
    <text evidence="8">Lacks conserved residue(s) required for the propagation of feature annotation.</text>
</comment>
<proteinExistence type="inferred from homology"/>
<dbReference type="NCBIfam" id="TIGR01569">
    <property type="entry name" value="A_tha_TIGR01569"/>
    <property type="match status" value="1"/>
</dbReference>
<dbReference type="Pfam" id="PF04535">
    <property type="entry name" value="CASP_dom"/>
    <property type="match status" value="1"/>
</dbReference>
<dbReference type="GO" id="GO:0005886">
    <property type="term" value="C:plasma membrane"/>
    <property type="evidence" value="ECO:0007669"/>
    <property type="project" value="UniProtKB-SubCell"/>
</dbReference>
<organism evidence="10 11">
    <name type="scientific">Abeliophyllum distichum</name>
    <dbReference type="NCBI Taxonomy" id="126358"/>
    <lineage>
        <taxon>Eukaryota</taxon>
        <taxon>Viridiplantae</taxon>
        <taxon>Streptophyta</taxon>
        <taxon>Embryophyta</taxon>
        <taxon>Tracheophyta</taxon>
        <taxon>Spermatophyta</taxon>
        <taxon>Magnoliopsida</taxon>
        <taxon>eudicotyledons</taxon>
        <taxon>Gunneridae</taxon>
        <taxon>Pentapetalae</taxon>
        <taxon>asterids</taxon>
        <taxon>lamiids</taxon>
        <taxon>Lamiales</taxon>
        <taxon>Oleaceae</taxon>
        <taxon>Forsythieae</taxon>
        <taxon>Abeliophyllum</taxon>
    </lineage>
</organism>
<keyword evidence="7 8" id="KW-0472">Membrane</keyword>
<dbReference type="EMBL" id="JBFOLK010000008">
    <property type="protein sequence ID" value="KAL2492190.1"/>
    <property type="molecule type" value="Genomic_DNA"/>
</dbReference>
<evidence type="ECO:0000256" key="8">
    <source>
        <dbReference type="RuleBase" id="RU361233"/>
    </source>
</evidence>
<keyword evidence="5 8" id="KW-0812">Transmembrane</keyword>
<feature type="domain" description="Casparian strip membrane protein" evidence="9">
    <location>
        <begin position="18"/>
        <end position="125"/>
    </location>
</feature>
<comment type="caution">
    <text evidence="10">The sequence shown here is derived from an EMBL/GenBank/DDBJ whole genome shotgun (WGS) entry which is preliminary data.</text>
</comment>
<accession>A0ABD1RUT4</accession>
<dbReference type="PANTHER" id="PTHR36488:SF8">
    <property type="entry name" value="CASP-LIKE PROTEIN 1U1"/>
    <property type="match status" value="1"/>
</dbReference>
<evidence type="ECO:0000313" key="10">
    <source>
        <dbReference type="EMBL" id="KAL2492190.1"/>
    </source>
</evidence>
<protein>
    <recommendedName>
        <fullName evidence="8">CASP-like protein</fullName>
    </recommendedName>
</protein>
<keyword evidence="4 8" id="KW-1003">Cell membrane</keyword>
<evidence type="ECO:0000256" key="6">
    <source>
        <dbReference type="ARBA" id="ARBA00022989"/>
    </source>
</evidence>